<reference evidence="2 3" key="1">
    <citation type="submission" date="2022-04" db="EMBL/GenBank/DDBJ databases">
        <authorList>
            <person name="Huq M.A."/>
        </authorList>
    </citation>
    <scope>NUCLEOTIDE SEQUENCE [LARGE SCALE GENOMIC DNA]</scope>
    <source>
        <strain evidence="2 3">MAH-33</strain>
    </source>
</reference>
<keyword evidence="3" id="KW-1185">Reference proteome</keyword>
<sequence length="848" mass="88324">MQQLSYQIGDVAAQFATGTSPMIIFAQQGSQIVQAIALMRGSAGGLVGFLAGPWGAAIMGAVTVLGLLVPKLTETSSGLDTVKFASDALGDAQGILGSVMDMTTGKMNTQNAALRALARAQIAVAKIQAQSRQAQARSDLSGFQGGDYALEGGMGGGLSIRDRNPGAVKVISSQVLAGKLSSDAAIKRLESLQRAGALTTEQFTKAASAVANLAVEGRNLEIFDSAGRMLDGVGNAVDRNLILKPARVKKAAKEADDGLKELLKTAQWLADTKMEAQGNVFELAQDMEKRQREWGKDIVPLGEAMIKQANDLADLEDARALGARQVLDIYLQQVDALGRMGGLFRPLSGILEGLKTGNFSNVGGKLGGILGLPTGGVTKTVDGNVIAETLGDKLKDIFSKNGEFFAGLSAVLANAALGSTAAGLAGGSKLGGGIGGAIGGFLTGKNGPFGKALESGLNSVFQGLGSFAGPLGSIAGGLLGGALGGLFKPKPKYGSASLYMNEYGDLAGTSGKGNAGSAIRAASGLASNVADGLNSIAEQLGAKITGVPNIALGTYDGKYRVNVEGRGGKMDFKGNSAKGLYSFGEDEQAAIEFAIQKSIEGAVLSGISQASINILRSGQDLQKAIEKATLIEDIPRELQRRLDPVGYAIDELNKKWLKTVEALREGGATSQQMADAQKLYNMEMVEAKENAGQAAQALKDFLKSMNMGPNSPLSLRDQSVNAKNALDPFLAQINAGQAVNQDKYLEAAQTYLDIERQMYGSTAKYFEAFDAIQAATNKAIATVDNAAPIRTTSDPFIEQTAAATKSMEANTANTVTLLEKQNGLLEQVIQKLDERPSTWTGSLRNYGS</sequence>
<proteinExistence type="predicted"/>
<dbReference type="Proteomes" id="UP001203512">
    <property type="component" value="Unassembled WGS sequence"/>
</dbReference>
<evidence type="ECO:0000313" key="3">
    <source>
        <dbReference type="Proteomes" id="UP001203512"/>
    </source>
</evidence>
<protein>
    <recommendedName>
        <fullName evidence="4">Bacteriophage tail tape measure N-terminal domain-containing protein</fullName>
    </recommendedName>
</protein>
<evidence type="ECO:0008006" key="4">
    <source>
        <dbReference type="Google" id="ProtNLM"/>
    </source>
</evidence>
<gene>
    <name evidence="2" type="ORF">MU848_09320</name>
</gene>
<organism evidence="2 3">
    <name type="scientific">Sphingobium agri</name>
    <dbReference type="NCBI Taxonomy" id="2933566"/>
    <lineage>
        <taxon>Bacteria</taxon>
        <taxon>Pseudomonadati</taxon>
        <taxon>Pseudomonadota</taxon>
        <taxon>Alphaproteobacteria</taxon>
        <taxon>Sphingomonadales</taxon>
        <taxon>Sphingomonadaceae</taxon>
        <taxon>Sphingobium</taxon>
    </lineage>
</organism>
<evidence type="ECO:0000256" key="1">
    <source>
        <dbReference type="SAM" id="Phobius"/>
    </source>
</evidence>
<feature type="transmembrane region" description="Helical" evidence="1">
    <location>
        <begin position="46"/>
        <end position="69"/>
    </location>
</feature>
<keyword evidence="1" id="KW-0812">Transmembrane</keyword>
<keyword evidence="1" id="KW-0472">Membrane</keyword>
<accession>A0ABT0DXV5</accession>
<keyword evidence="1" id="KW-1133">Transmembrane helix</keyword>
<comment type="caution">
    <text evidence="2">The sequence shown here is derived from an EMBL/GenBank/DDBJ whole genome shotgun (WGS) entry which is preliminary data.</text>
</comment>
<name>A0ABT0DXV5_9SPHN</name>
<dbReference type="EMBL" id="JALKHS010000006">
    <property type="protein sequence ID" value="MCK0531777.1"/>
    <property type="molecule type" value="Genomic_DNA"/>
</dbReference>
<evidence type="ECO:0000313" key="2">
    <source>
        <dbReference type="EMBL" id="MCK0531777.1"/>
    </source>
</evidence>